<dbReference type="SUPFAM" id="SSF103501">
    <property type="entry name" value="Respiratory nitrate reductase 1 gamma chain"/>
    <property type="match status" value="1"/>
</dbReference>
<feature type="transmembrane region" description="Helical" evidence="9">
    <location>
        <begin position="113"/>
        <end position="132"/>
    </location>
</feature>
<evidence type="ECO:0000256" key="1">
    <source>
        <dbReference type="ARBA" id="ARBA00004651"/>
    </source>
</evidence>
<evidence type="ECO:0000256" key="4">
    <source>
        <dbReference type="ARBA" id="ARBA00022692"/>
    </source>
</evidence>
<evidence type="ECO:0000256" key="8">
    <source>
        <dbReference type="ARBA" id="ARBA00023136"/>
    </source>
</evidence>
<dbReference type="Gene3D" id="1.20.950.20">
    <property type="entry name" value="Transmembrane di-heme cytochromes, Chain C"/>
    <property type="match status" value="1"/>
</dbReference>
<dbReference type="EMBL" id="JBAJEX010000009">
    <property type="protein sequence ID" value="MEO1767637.1"/>
    <property type="molecule type" value="Genomic_DNA"/>
</dbReference>
<evidence type="ECO:0000259" key="10">
    <source>
        <dbReference type="Pfam" id="PF02665"/>
    </source>
</evidence>
<accession>A0ABV0EIH0</accession>
<dbReference type="InterPro" id="IPR051936">
    <property type="entry name" value="Heme-iron_electron_transfer"/>
</dbReference>
<keyword evidence="2" id="KW-0813">Transport</keyword>
<keyword evidence="6 9" id="KW-1133">Transmembrane helix</keyword>
<comment type="subcellular location">
    <subcellularLocation>
        <location evidence="1">Cell membrane</location>
        <topology evidence="1">Multi-pass membrane protein</topology>
    </subcellularLocation>
</comment>
<evidence type="ECO:0000256" key="3">
    <source>
        <dbReference type="ARBA" id="ARBA00022475"/>
    </source>
</evidence>
<keyword evidence="12" id="KW-1185">Reference proteome</keyword>
<dbReference type="PANTHER" id="PTHR30598">
    <property type="entry name" value="NITRATE REDUCTASE PRIVATE CHAPERONE, REDOX ENZYME MATURATION PROTEIN REMP FAMILY"/>
    <property type="match status" value="1"/>
</dbReference>
<keyword evidence="3" id="KW-1003">Cell membrane</keyword>
<evidence type="ECO:0000313" key="12">
    <source>
        <dbReference type="Proteomes" id="UP001482231"/>
    </source>
</evidence>
<feature type="domain" description="NarG-like" evidence="10">
    <location>
        <begin position="66"/>
        <end position="214"/>
    </location>
</feature>
<evidence type="ECO:0000256" key="2">
    <source>
        <dbReference type="ARBA" id="ARBA00022448"/>
    </source>
</evidence>
<sequence>MTTTTVFFAALFYVATAILVLGLARKIYQYAKTPAPLKIPTTPAPTTKAGVIMRMGREVVLFESLFKSNKWIWIFGWLFHVGLAVVLFRHLRYFQYPVWDIVSFEFVQAAGKYASFAMVAGLIGLWARRFLVDRVRYITTLSDHLILLLLIGIGLTGMGMTFVSHTDVVGLKIFMLGLMRFEINPLPEDPLLMAHLALVATLMIIFPISKLLHAPGVFFSPSRNQVDDPREHRHLAPWATELEK</sequence>
<evidence type="ECO:0000313" key="11">
    <source>
        <dbReference type="EMBL" id="MEO1767637.1"/>
    </source>
</evidence>
<proteinExistence type="predicted"/>
<keyword evidence="8 9" id="KW-0472">Membrane</keyword>
<evidence type="ECO:0000256" key="7">
    <source>
        <dbReference type="ARBA" id="ARBA00023002"/>
    </source>
</evidence>
<keyword evidence="5" id="KW-0249">Electron transport</keyword>
<feature type="transmembrane region" description="Helical" evidence="9">
    <location>
        <begin position="144"/>
        <end position="163"/>
    </location>
</feature>
<evidence type="ECO:0000256" key="5">
    <source>
        <dbReference type="ARBA" id="ARBA00022982"/>
    </source>
</evidence>
<dbReference type="Pfam" id="PF02665">
    <property type="entry name" value="Nitrate_red_gam"/>
    <property type="match status" value="1"/>
</dbReference>
<dbReference type="PANTHER" id="PTHR30598:SF3">
    <property type="entry name" value="RESPIRATORY NITRATE REDUCTASE 1 GAMMA CHAIN"/>
    <property type="match status" value="1"/>
</dbReference>
<dbReference type="Proteomes" id="UP001482231">
    <property type="component" value="Unassembled WGS sequence"/>
</dbReference>
<comment type="caution">
    <text evidence="11">The sequence shown here is derived from an EMBL/GenBank/DDBJ whole genome shotgun (WGS) entry which is preliminary data.</text>
</comment>
<evidence type="ECO:0000256" key="9">
    <source>
        <dbReference type="SAM" id="Phobius"/>
    </source>
</evidence>
<keyword evidence="7" id="KW-0560">Oxidoreductase</keyword>
<gene>
    <name evidence="11" type="ORF">V6E02_10490</name>
</gene>
<feature type="transmembrane region" description="Helical" evidence="9">
    <location>
        <begin position="192"/>
        <end position="213"/>
    </location>
</feature>
<organism evidence="11 12">
    <name type="scientific">Thiobacter aerophilum</name>
    <dbReference type="NCBI Taxonomy" id="3121275"/>
    <lineage>
        <taxon>Bacteria</taxon>
        <taxon>Pseudomonadati</taxon>
        <taxon>Pseudomonadota</taxon>
        <taxon>Betaproteobacteria</taxon>
        <taxon>Burkholderiales</taxon>
        <taxon>Thiobacteraceae</taxon>
        <taxon>Thiobacter</taxon>
    </lineage>
</organism>
<dbReference type="InterPro" id="IPR023234">
    <property type="entry name" value="NarG-like_domain"/>
</dbReference>
<dbReference type="RefSeq" id="WP_347308750.1">
    <property type="nucleotide sequence ID" value="NZ_JBAJEX010000009.1"/>
</dbReference>
<keyword evidence="4 9" id="KW-0812">Transmembrane</keyword>
<protein>
    <submittedName>
        <fullName evidence="11">Respiratory nitrate reductase subunit gamma</fullName>
    </submittedName>
</protein>
<dbReference type="InterPro" id="IPR036197">
    <property type="entry name" value="NarG-like_sf"/>
</dbReference>
<feature type="transmembrane region" description="Helical" evidence="9">
    <location>
        <begin position="71"/>
        <end position="93"/>
    </location>
</feature>
<reference evidence="11 12" key="1">
    <citation type="submission" date="2024-02" db="EMBL/GenBank/DDBJ databases">
        <title>New thermophilic sulfur-oxidizing bacteria from a hot springs of the Uzon caldera (Kamchatka, Russia).</title>
        <authorList>
            <person name="Dukat A.M."/>
            <person name="Elcheninov A.G."/>
            <person name="Frolov E.N."/>
        </authorList>
    </citation>
    <scope>NUCLEOTIDE SEQUENCE [LARGE SCALE GENOMIC DNA]</scope>
    <source>
        <strain evidence="11 12">AK1</strain>
    </source>
</reference>
<feature type="transmembrane region" description="Helical" evidence="9">
    <location>
        <begin position="6"/>
        <end position="24"/>
    </location>
</feature>
<evidence type="ECO:0000256" key="6">
    <source>
        <dbReference type="ARBA" id="ARBA00022989"/>
    </source>
</evidence>
<name>A0ABV0EIH0_9BURK</name>